<dbReference type="PANTHER" id="PTHR21666:SF270">
    <property type="entry name" value="MUREIN HYDROLASE ACTIVATOR ENVC"/>
    <property type="match status" value="1"/>
</dbReference>
<evidence type="ECO:0000259" key="2">
    <source>
        <dbReference type="Pfam" id="PF01551"/>
    </source>
</evidence>
<evidence type="ECO:0000259" key="3">
    <source>
        <dbReference type="Pfam" id="PF13511"/>
    </source>
</evidence>
<keyword evidence="5" id="KW-1185">Reference proteome</keyword>
<dbReference type="InterPro" id="IPR050570">
    <property type="entry name" value="Cell_wall_metabolism_enzyme"/>
</dbReference>
<dbReference type="Pfam" id="PF01551">
    <property type="entry name" value="Peptidase_M23"/>
    <property type="match status" value="1"/>
</dbReference>
<accession>A0A6V8ND67</accession>
<dbReference type="InterPro" id="IPR011055">
    <property type="entry name" value="Dup_hybrid_motif"/>
</dbReference>
<reference evidence="5" key="1">
    <citation type="submission" date="2020-06" db="EMBL/GenBank/DDBJ databases">
        <title>Draft genomic sequecing of Geomonas sp. Red745.</title>
        <authorList>
            <person name="Itoh H."/>
            <person name="Xu Z.X."/>
            <person name="Ushijima N."/>
            <person name="Masuda Y."/>
            <person name="Shiratori Y."/>
            <person name="Senoo K."/>
        </authorList>
    </citation>
    <scope>NUCLEOTIDE SEQUENCE [LARGE SCALE GENOMIC DNA]</scope>
    <source>
        <strain evidence="5">Red745</strain>
    </source>
</reference>
<dbReference type="Proteomes" id="UP000587586">
    <property type="component" value="Unassembled WGS sequence"/>
</dbReference>
<feature type="compositionally biased region" description="Polar residues" evidence="1">
    <location>
        <begin position="51"/>
        <end position="60"/>
    </location>
</feature>
<proteinExistence type="predicted"/>
<evidence type="ECO:0000313" key="4">
    <source>
        <dbReference type="EMBL" id="GFO70575.1"/>
    </source>
</evidence>
<dbReference type="Pfam" id="PF13511">
    <property type="entry name" value="DUF4124"/>
    <property type="match status" value="1"/>
</dbReference>
<feature type="domain" description="M23ase beta-sheet core" evidence="2">
    <location>
        <begin position="130"/>
        <end position="222"/>
    </location>
</feature>
<feature type="domain" description="DUF4124" evidence="3">
    <location>
        <begin position="27"/>
        <end position="86"/>
    </location>
</feature>
<dbReference type="InterPro" id="IPR025392">
    <property type="entry name" value="DUF4124"/>
</dbReference>
<name>A0A6V8ND67_9BACT</name>
<dbReference type="SUPFAM" id="SSF51261">
    <property type="entry name" value="Duplicated hybrid motif"/>
    <property type="match status" value="1"/>
</dbReference>
<dbReference type="Gene3D" id="2.70.70.10">
    <property type="entry name" value="Glucose Permease (Domain IIA)"/>
    <property type="match status" value="1"/>
</dbReference>
<dbReference type="InterPro" id="IPR016047">
    <property type="entry name" value="M23ase_b-sheet_dom"/>
</dbReference>
<sequence>MPSFSANNLFAGSSVGRSLVVSLLAGFCFLLPAAACADFYRFVDDDGVETYTNTPTSNGGTRVLREARPAPATKGPLKRKAQPQPQPQAHAEPVTEGSPGPGQESALPVQGVLTSKVGWRHDPIDGTLRHHNGIDIAVPAGTQVKAIAAGNVIESAAHSGYGNLVRVQHDDGSISSYGHNSRLDVAVGERVAAGQTLALSGSTGRSTGPHVHFELWKNGVNVTENYLSNGAGFAEVAGSIRTYLHSNGSIVFTNLN</sequence>
<evidence type="ECO:0000313" key="5">
    <source>
        <dbReference type="Proteomes" id="UP000587586"/>
    </source>
</evidence>
<dbReference type="CDD" id="cd12797">
    <property type="entry name" value="M23_peptidase"/>
    <property type="match status" value="1"/>
</dbReference>
<feature type="region of interest" description="Disordered" evidence="1">
    <location>
        <begin position="51"/>
        <end position="107"/>
    </location>
</feature>
<dbReference type="GO" id="GO:0004222">
    <property type="term" value="F:metalloendopeptidase activity"/>
    <property type="evidence" value="ECO:0007669"/>
    <property type="project" value="TreeGrafter"/>
</dbReference>
<organism evidence="4 5">
    <name type="scientific">Geomonas limicola</name>
    <dbReference type="NCBI Taxonomy" id="2740186"/>
    <lineage>
        <taxon>Bacteria</taxon>
        <taxon>Pseudomonadati</taxon>
        <taxon>Thermodesulfobacteriota</taxon>
        <taxon>Desulfuromonadia</taxon>
        <taxon>Geobacterales</taxon>
        <taxon>Geobacteraceae</taxon>
        <taxon>Geomonas</taxon>
    </lineage>
</organism>
<comment type="caution">
    <text evidence="4">The sequence shown here is derived from an EMBL/GenBank/DDBJ whole genome shotgun (WGS) entry which is preliminary data.</text>
</comment>
<evidence type="ECO:0000256" key="1">
    <source>
        <dbReference type="SAM" id="MobiDB-lite"/>
    </source>
</evidence>
<protein>
    <submittedName>
        <fullName evidence="4">Peptidase M23</fullName>
    </submittedName>
</protein>
<dbReference type="PANTHER" id="PTHR21666">
    <property type="entry name" value="PEPTIDASE-RELATED"/>
    <property type="match status" value="1"/>
</dbReference>
<dbReference type="EMBL" id="BLXZ01000010">
    <property type="protein sequence ID" value="GFO70575.1"/>
    <property type="molecule type" value="Genomic_DNA"/>
</dbReference>
<dbReference type="AlphaFoldDB" id="A0A6V8ND67"/>
<gene>
    <name evidence="4" type="ORF">GMLC_41540</name>
</gene>